<comment type="caution">
    <text evidence="3">The sequence shown here is derived from an EMBL/GenBank/DDBJ whole genome shotgun (WGS) entry which is preliminary data.</text>
</comment>
<dbReference type="PROSITE" id="PS51257">
    <property type="entry name" value="PROKAR_LIPOPROTEIN"/>
    <property type="match status" value="1"/>
</dbReference>
<dbReference type="RefSeq" id="WP_248631301.1">
    <property type="nucleotide sequence ID" value="NZ_JALPTH010000001.1"/>
</dbReference>
<organism evidence="3 4">
    <name type="scientific">Streptomyces lichenis</name>
    <dbReference type="NCBI Taxonomy" id="2306967"/>
    <lineage>
        <taxon>Bacteria</taxon>
        <taxon>Bacillati</taxon>
        <taxon>Actinomycetota</taxon>
        <taxon>Actinomycetes</taxon>
        <taxon>Kitasatosporales</taxon>
        <taxon>Streptomycetaceae</taxon>
        <taxon>Streptomyces</taxon>
    </lineage>
</organism>
<evidence type="ECO:0000256" key="1">
    <source>
        <dbReference type="SAM" id="MobiDB-lite"/>
    </source>
</evidence>
<feature type="compositionally biased region" description="Basic and acidic residues" evidence="1">
    <location>
        <begin position="409"/>
        <end position="420"/>
    </location>
</feature>
<dbReference type="InterPro" id="IPR006059">
    <property type="entry name" value="SBP"/>
</dbReference>
<dbReference type="Gene3D" id="3.40.190.10">
    <property type="entry name" value="Periplasmic binding protein-like II"/>
    <property type="match status" value="1"/>
</dbReference>
<dbReference type="PANTHER" id="PTHR43649">
    <property type="entry name" value="ARABINOSE-BINDING PROTEIN-RELATED"/>
    <property type="match status" value="1"/>
</dbReference>
<sequence length="420" mass="45187">MRAAVRRMAAPLAVLLLLVGCGESAHRPDPKTLTVWMYPVIADRVADERFWDGIARDFERTHPGVRLTVSHRPWADRDRKLAEAFAEGTGPDVVLLTPDQVAGFEADGSIRPVDEAVRGRVFRSAARAALTRRGRLFGAPVYQTVTATIYNTRLLAEAGVASPPATWEEILAAAPKLRRRGVAVLDFSASDEATANLNYYPLLWQAGGRVFSEDGTRTAFAGPAGVRALTFLARLYQAGGIPESGLRNTNLLAGQALGEQRAAMGYSVVLADADLAARLWGRENVQVGSPLRGPEREVAFGIPGSLSVNAASAVPDTADAFLSFMTEREQVKSLGRASGYLSPLEEVEVPNASPYTKQYRTALASVFPGEPHPEARGVMRLLGPEIRAAMTGRKSPQRALDDAAAAADRLLRERRAAPAP</sequence>
<accession>A0ABT0I479</accession>
<dbReference type="SUPFAM" id="SSF53850">
    <property type="entry name" value="Periplasmic binding protein-like II"/>
    <property type="match status" value="1"/>
</dbReference>
<gene>
    <name evidence="3" type="ORF">M1O15_01545</name>
</gene>
<dbReference type="EMBL" id="JALPTH010000001">
    <property type="protein sequence ID" value="MCK8676119.1"/>
    <property type="molecule type" value="Genomic_DNA"/>
</dbReference>
<name>A0ABT0I479_9ACTN</name>
<dbReference type="PANTHER" id="PTHR43649:SF12">
    <property type="entry name" value="DIACETYLCHITOBIOSE BINDING PROTEIN DASA"/>
    <property type="match status" value="1"/>
</dbReference>
<keyword evidence="4" id="KW-1185">Reference proteome</keyword>
<protein>
    <submittedName>
        <fullName evidence="3">Extracellular solute-binding protein</fullName>
    </submittedName>
</protein>
<dbReference type="InterPro" id="IPR050490">
    <property type="entry name" value="Bact_solute-bd_prot1"/>
</dbReference>
<reference evidence="3 4" key="1">
    <citation type="submission" date="2022-04" db="EMBL/GenBank/DDBJ databases">
        <title>Streptomyces sp. nov. LCR6-01 isolated from Lichen of Dirinaria sp.</title>
        <authorList>
            <person name="Kanchanasin P."/>
            <person name="Tanasupawat S."/>
            <person name="Phongsopitanun W."/>
        </authorList>
    </citation>
    <scope>NUCLEOTIDE SEQUENCE [LARGE SCALE GENOMIC DNA]</scope>
    <source>
        <strain evidence="3 4">LCR6-01</strain>
    </source>
</reference>
<feature type="chain" id="PRO_5045445789" evidence="2">
    <location>
        <begin position="28"/>
        <end position="420"/>
    </location>
</feature>
<feature type="region of interest" description="Disordered" evidence="1">
    <location>
        <begin position="391"/>
        <end position="420"/>
    </location>
</feature>
<dbReference type="Proteomes" id="UP001522868">
    <property type="component" value="Unassembled WGS sequence"/>
</dbReference>
<dbReference type="Pfam" id="PF01547">
    <property type="entry name" value="SBP_bac_1"/>
    <property type="match status" value="1"/>
</dbReference>
<evidence type="ECO:0000256" key="2">
    <source>
        <dbReference type="SAM" id="SignalP"/>
    </source>
</evidence>
<evidence type="ECO:0000313" key="4">
    <source>
        <dbReference type="Proteomes" id="UP001522868"/>
    </source>
</evidence>
<feature type="signal peptide" evidence="2">
    <location>
        <begin position="1"/>
        <end position="27"/>
    </location>
</feature>
<keyword evidence="2" id="KW-0732">Signal</keyword>
<proteinExistence type="predicted"/>
<evidence type="ECO:0000313" key="3">
    <source>
        <dbReference type="EMBL" id="MCK8676119.1"/>
    </source>
</evidence>